<dbReference type="PANTHER" id="PTHR15710:SF184">
    <property type="entry name" value="RING_U-BOX SUPERFAMILY PROTEIN"/>
    <property type="match status" value="1"/>
</dbReference>
<keyword evidence="12" id="KW-1185">Reference proteome</keyword>
<dbReference type="PANTHER" id="PTHR15710">
    <property type="entry name" value="E3 UBIQUITIN-PROTEIN LIGASE PRAJA"/>
    <property type="match status" value="1"/>
</dbReference>
<keyword evidence="5 8" id="KW-0863">Zinc-finger</keyword>
<dbReference type="GO" id="GO:0061630">
    <property type="term" value="F:ubiquitin protein ligase activity"/>
    <property type="evidence" value="ECO:0007669"/>
    <property type="project" value="UniProtKB-EC"/>
</dbReference>
<feature type="region of interest" description="Disordered" evidence="9">
    <location>
        <begin position="212"/>
        <end position="235"/>
    </location>
</feature>
<dbReference type="SUPFAM" id="SSF57850">
    <property type="entry name" value="RING/U-box"/>
    <property type="match status" value="1"/>
</dbReference>
<keyword evidence="6" id="KW-0833">Ubl conjugation pathway</keyword>
<reference evidence="11 12" key="1">
    <citation type="submission" date="2019-07" db="EMBL/GenBank/DDBJ databases">
        <title>WGS assembly of Gossypium tomentosum.</title>
        <authorList>
            <person name="Chen Z.J."/>
            <person name="Sreedasyam A."/>
            <person name="Ando A."/>
            <person name="Song Q."/>
            <person name="De L."/>
            <person name="Hulse-Kemp A."/>
            <person name="Ding M."/>
            <person name="Ye W."/>
            <person name="Kirkbride R."/>
            <person name="Jenkins J."/>
            <person name="Plott C."/>
            <person name="Lovell J."/>
            <person name="Lin Y.-M."/>
            <person name="Vaughn R."/>
            <person name="Liu B."/>
            <person name="Li W."/>
            <person name="Simpson S."/>
            <person name="Scheffler B."/>
            <person name="Saski C."/>
            <person name="Grover C."/>
            <person name="Hu G."/>
            <person name="Conover J."/>
            <person name="Carlson J."/>
            <person name="Shu S."/>
            <person name="Boston L."/>
            <person name="Williams M."/>
            <person name="Peterson D."/>
            <person name="Mcgee K."/>
            <person name="Jones D."/>
            <person name="Wendel J."/>
            <person name="Stelly D."/>
            <person name="Grimwood J."/>
            <person name="Schmutz J."/>
        </authorList>
    </citation>
    <scope>NUCLEOTIDE SEQUENCE [LARGE SCALE GENOMIC DNA]</scope>
    <source>
        <strain evidence="11">7179.01</strain>
    </source>
</reference>
<evidence type="ECO:0000313" key="12">
    <source>
        <dbReference type="Proteomes" id="UP000322667"/>
    </source>
</evidence>
<evidence type="ECO:0000256" key="6">
    <source>
        <dbReference type="ARBA" id="ARBA00022786"/>
    </source>
</evidence>
<dbReference type="Gene3D" id="3.30.40.10">
    <property type="entry name" value="Zinc/RING finger domain, C3HC4 (zinc finger)"/>
    <property type="match status" value="1"/>
</dbReference>
<dbReference type="EMBL" id="CM017618">
    <property type="protein sequence ID" value="TYI08678.1"/>
    <property type="molecule type" value="Genomic_DNA"/>
</dbReference>
<sequence length="235" mass="26003">MFQICLLDSLYKNILFPPHFHSIQNFLSSYSSSLDSLSFSGFSWSKKRGKENKKTSFFLVNMAEAPTQTQQPRPVVYVVFQIGGFGAVADNKPGPAPASKASIEAMPRTKVEESGKDCCICLEEFEVEEEAREMPCKHVFHSGCIQKWLLIHGLCPVCRFMMPPETAEIEGGESDGGRRRMEGGEINGLEFLQSVFAFASLASMMGMMGSGRAFRQPDSGRVDDDTPSNQNSDCN</sequence>
<organism evidence="11 12">
    <name type="scientific">Gossypium tomentosum</name>
    <name type="common">Hawaiian cotton</name>
    <name type="synonym">Gossypium sandvicense</name>
    <dbReference type="NCBI Taxonomy" id="34277"/>
    <lineage>
        <taxon>Eukaryota</taxon>
        <taxon>Viridiplantae</taxon>
        <taxon>Streptophyta</taxon>
        <taxon>Embryophyta</taxon>
        <taxon>Tracheophyta</taxon>
        <taxon>Spermatophyta</taxon>
        <taxon>Magnoliopsida</taxon>
        <taxon>eudicotyledons</taxon>
        <taxon>Gunneridae</taxon>
        <taxon>Pentapetalae</taxon>
        <taxon>rosids</taxon>
        <taxon>malvids</taxon>
        <taxon>Malvales</taxon>
        <taxon>Malvaceae</taxon>
        <taxon>Malvoideae</taxon>
        <taxon>Gossypium</taxon>
    </lineage>
</organism>
<keyword evidence="3" id="KW-0808">Transferase</keyword>
<comment type="catalytic activity">
    <reaction evidence="1">
        <text>S-ubiquitinyl-[E2 ubiquitin-conjugating enzyme]-L-cysteine + [acceptor protein]-L-lysine = [E2 ubiquitin-conjugating enzyme]-L-cysteine + N(6)-ubiquitinyl-[acceptor protein]-L-lysine.</text>
        <dbReference type="EC" id="2.3.2.27"/>
    </reaction>
</comment>
<evidence type="ECO:0000256" key="1">
    <source>
        <dbReference type="ARBA" id="ARBA00000900"/>
    </source>
</evidence>
<dbReference type="GO" id="GO:0005737">
    <property type="term" value="C:cytoplasm"/>
    <property type="evidence" value="ECO:0007669"/>
    <property type="project" value="TreeGrafter"/>
</dbReference>
<keyword evidence="4" id="KW-0479">Metal-binding</keyword>
<dbReference type="AlphaFoldDB" id="A0A5D2NX89"/>
<dbReference type="Proteomes" id="UP000322667">
    <property type="component" value="Chromosome A09"/>
</dbReference>
<gene>
    <name evidence="11" type="ORF">ES332_A09G016700v1</name>
</gene>
<proteinExistence type="predicted"/>
<evidence type="ECO:0000313" key="11">
    <source>
        <dbReference type="EMBL" id="TYI08678.1"/>
    </source>
</evidence>
<evidence type="ECO:0000256" key="2">
    <source>
        <dbReference type="ARBA" id="ARBA00012483"/>
    </source>
</evidence>
<accession>A0A5D2NX89</accession>
<evidence type="ECO:0000256" key="9">
    <source>
        <dbReference type="SAM" id="MobiDB-lite"/>
    </source>
</evidence>
<evidence type="ECO:0000256" key="5">
    <source>
        <dbReference type="ARBA" id="ARBA00022771"/>
    </source>
</evidence>
<dbReference type="InterPro" id="IPR013083">
    <property type="entry name" value="Znf_RING/FYVE/PHD"/>
</dbReference>
<dbReference type="EC" id="2.3.2.27" evidence="2"/>
<dbReference type="InterPro" id="IPR001841">
    <property type="entry name" value="Znf_RING"/>
</dbReference>
<evidence type="ECO:0000259" key="10">
    <source>
        <dbReference type="PROSITE" id="PS50089"/>
    </source>
</evidence>
<dbReference type="PROSITE" id="PS50089">
    <property type="entry name" value="ZF_RING_2"/>
    <property type="match status" value="1"/>
</dbReference>
<evidence type="ECO:0000256" key="7">
    <source>
        <dbReference type="ARBA" id="ARBA00022833"/>
    </source>
</evidence>
<evidence type="ECO:0000256" key="3">
    <source>
        <dbReference type="ARBA" id="ARBA00022679"/>
    </source>
</evidence>
<dbReference type="GO" id="GO:0016567">
    <property type="term" value="P:protein ubiquitination"/>
    <property type="evidence" value="ECO:0007669"/>
    <property type="project" value="TreeGrafter"/>
</dbReference>
<dbReference type="GO" id="GO:0008270">
    <property type="term" value="F:zinc ion binding"/>
    <property type="evidence" value="ECO:0007669"/>
    <property type="project" value="UniProtKB-KW"/>
</dbReference>
<keyword evidence="7" id="KW-0862">Zinc</keyword>
<protein>
    <recommendedName>
        <fullName evidence="2">RING-type E3 ubiquitin transferase</fullName>
        <ecNumber evidence="2">2.3.2.27</ecNumber>
    </recommendedName>
</protein>
<name>A0A5D2NX89_GOSTO</name>
<evidence type="ECO:0000256" key="4">
    <source>
        <dbReference type="ARBA" id="ARBA00022723"/>
    </source>
</evidence>
<dbReference type="FunFam" id="3.30.40.10:FF:000127">
    <property type="entry name" value="E3 ubiquitin-protein ligase RNF181"/>
    <property type="match status" value="1"/>
</dbReference>
<dbReference type="Pfam" id="PF13639">
    <property type="entry name" value="zf-RING_2"/>
    <property type="match status" value="1"/>
</dbReference>
<dbReference type="SMART" id="SM00184">
    <property type="entry name" value="RING"/>
    <property type="match status" value="1"/>
</dbReference>
<feature type="domain" description="RING-type" evidence="10">
    <location>
        <begin position="118"/>
        <end position="159"/>
    </location>
</feature>
<evidence type="ECO:0000256" key="8">
    <source>
        <dbReference type="PROSITE-ProRule" id="PRU00175"/>
    </source>
</evidence>